<dbReference type="AlphaFoldDB" id="A0A1W2BGN7"/>
<dbReference type="Proteomes" id="UP000192634">
    <property type="component" value="Unassembled WGS sequence"/>
</dbReference>
<accession>A0A1W2BGN7</accession>
<name>A0A1W2BGN7_9MICO</name>
<evidence type="ECO:0000313" key="2">
    <source>
        <dbReference type="Proteomes" id="UP000192634"/>
    </source>
</evidence>
<sequence>MNGAVWDFRIVFAYKGASTSNRLVFILRGA</sequence>
<dbReference type="EMBL" id="FWXN01000008">
    <property type="protein sequence ID" value="SMC72014.1"/>
    <property type="molecule type" value="Genomic_DNA"/>
</dbReference>
<evidence type="ECO:0000313" key="1">
    <source>
        <dbReference type="EMBL" id="SMC72014.1"/>
    </source>
</evidence>
<gene>
    <name evidence="1" type="ORF">SAMN06296429_10838</name>
</gene>
<organism evidence="1 2">
    <name type="scientific">Janibacter indicus</name>
    <dbReference type="NCBI Taxonomy" id="857417"/>
    <lineage>
        <taxon>Bacteria</taxon>
        <taxon>Bacillati</taxon>
        <taxon>Actinomycetota</taxon>
        <taxon>Actinomycetes</taxon>
        <taxon>Micrococcales</taxon>
        <taxon>Intrasporangiaceae</taxon>
        <taxon>Janibacter</taxon>
    </lineage>
</organism>
<reference evidence="1 2" key="1">
    <citation type="submission" date="2017-04" db="EMBL/GenBank/DDBJ databases">
        <authorList>
            <person name="Afonso C.L."/>
            <person name="Miller P.J."/>
            <person name="Scott M.A."/>
            <person name="Spackman E."/>
            <person name="Goraichik I."/>
            <person name="Dimitrov K.M."/>
            <person name="Suarez D.L."/>
            <person name="Swayne D.E."/>
        </authorList>
    </citation>
    <scope>NUCLEOTIDE SEQUENCE [LARGE SCALE GENOMIC DNA]</scope>
    <source>
        <strain evidence="1 2">CGMCC 1.12511</strain>
    </source>
</reference>
<proteinExistence type="predicted"/>
<protein>
    <submittedName>
        <fullName evidence="1">Uncharacterized protein</fullName>
    </submittedName>
</protein>